<keyword evidence="1" id="KW-1185">Reference proteome</keyword>
<name>A0A914DDW3_9BILA</name>
<dbReference type="GO" id="GO:0003676">
    <property type="term" value="F:nucleic acid binding"/>
    <property type="evidence" value="ECO:0007669"/>
    <property type="project" value="InterPro"/>
</dbReference>
<dbReference type="Pfam" id="PF10318">
    <property type="entry name" value="7TM_GPCR_Srh"/>
    <property type="match status" value="1"/>
</dbReference>
<dbReference type="Gene3D" id="3.30.420.10">
    <property type="entry name" value="Ribonuclease H-like superfamily/Ribonuclease H"/>
    <property type="match status" value="1"/>
</dbReference>
<dbReference type="SUPFAM" id="SSF81321">
    <property type="entry name" value="Family A G protein-coupled receptor-like"/>
    <property type="match status" value="1"/>
</dbReference>
<dbReference type="InterPro" id="IPR036397">
    <property type="entry name" value="RNaseH_sf"/>
</dbReference>
<organism evidence="1 2">
    <name type="scientific">Acrobeloides nanus</name>
    <dbReference type="NCBI Taxonomy" id="290746"/>
    <lineage>
        <taxon>Eukaryota</taxon>
        <taxon>Metazoa</taxon>
        <taxon>Ecdysozoa</taxon>
        <taxon>Nematoda</taxon>
        <taxon>Chromadorea</taxon>
        <taxon>Rhabditida</taxon>
        <taxon>Tylenchina</taxon>
        <taxon>Cephalobomorpha</taxon>
        <taxon>Cephaloboidea</taxon>
        <taxon>Cephalobidae</taxon>
        <taxon>Acrobeloides</taxon>
    </lineage>
</organism>
<evidence type="ECO:0000313" key="2">
    <source>
        <dbReference type="WBParaSite" id="ACRNAN_scaffold2449.g24242.t1"/>
    </source>
</evidence>
<dbReference type="AlphaFoldDB" id="A0A914DDW3"/>
<sequence>MTICLTCPYVFMIIAVAFSIPNVIDITVALFLVSSLHSTLNTLMMILTIRPYRDAVIRMLTYDRSQKNSVENTPGAYWAKQPKELHESIMSLKKAIKKAWDEMPDDIVKRVVDSWPGRLQACIDDEGYIE</sequence>
<accession>A0A914DDW3</accession>
<reference evidence="2" key="1">
    <citation type="submission" date="2022-11" db="UniProtKB">
        <authorList>
            <consortium name="WormBaseParasite"/>
        </authorList>
    </citation>
    <scope>IDENTIFICATION</scope>
</reference>
<proteinExistence type="predicted"/>
<dbReference type="Proteomes" id="UP000887540">
    <property type="component" value="Unplaced"/>
</dbReference>
<dbReference type="InterPro" id="IPR019422">
    <property type="entry name" value="7TM_GPCR_serpentine_rcpt_Srh"/>
</dbReference>
<protein>
    <submittedName>
        <fullName evidence="2">Uncharacterized protein</fullName>
    </submittedName>
</protein>
<evidence type="ECO:0000313" key="1">
    <source>
        <dbReference type="Proteomes" id="UP000887540"/>
    </source>
</evidence>
<dbReference type="WBParaSite" id="ACRNAN_scaffold2449.g24242.t1">
    <property type="protein sequence ID" value="ACRNAN_scaffold2449.g24242.t1"/>
    <property type="gene ID" value="ACRNAN_scaffold2449.g24242"/>
</dbReference>